<dbReference type="PANTHER" id="PTHR47174:SF3">
    <property type="entry name" value="BRIDGING INTEGRATOR 3"/>
    <property type="match status" value="1"/>
</dbReference>
<reference evidence="3 4" key="1">
    <citation type="submission" date="2018-10" db="EMBL/GenBank/DDBJ databases">
        <title>Genome assembly for a Yunnan-Guizhou Plateau 3E fish, Anabarilius grahami (Regan), and its evolutionary and genetic applications.</title>
        <authorList>
            <person name="Jiang W."/>
        </authorList>
    </citation>
    <scope>NUCLEOTIDE SEQUENCE [LARGE SCALE GENOMIC DNA]</scope>
    <source>
        <strain evidence="3">AG-KIZ</strain>
        <tissue evidence="3">Muscle</tissue>
    </source>
</reference>
<gene>
    <name evidence="3" type="ORF">DPX16_21987</name>
</gene>
<protein>
    <submittedName>
        <fullName evidence="3">Bridging integrator 3</fullName>
    </submittedName>
</protein>
<dbReference type="GO" id="GO:0008289">
    <property type="term" value="F:lipid binding"/>
    <property type="evidence" value="ECO:0007669"/>
    <property type="project" value="TreeGrafter"/>
</dbReference>
<evidence type="ECO:0000313" key="3">
    <source>
        <dbReference type="EMBL" id="ROI74438.1"/>
    </source>
</evidence>
<dbReference type="InterPro" id="IPR046982">
    <property type="entry name" value="BIN3/RVS161-like"/>
</dbReference>
<dbReference type="GO" id="GO:0097320">
    <property type="term" value="P:plasma membrane tubulation"/>
    <property type="evidence" value="ECO:0007669"/>
    <property type="project" value="TreeGrafter"/>
</dbReference>
<comment type="caution">
    <text evidence="3">The sequence shown here is derived from an EMBL/GenBank/DDBJ whole genome shotgun (WGS) entry which is preliminary data.</text>
</comment>
<sequence>MGEGSVCIPQYYKQSYAFNYKLHLQLQQLKSPTTSYTSYTSNYNKLRLQLQVSAPAEKQASMLEEQTKKLHKDMKKSTEADLAMSKAAVKISGDLLSNPLCEQDQAFLESMNALDTAMKRMDAFNQEKGFSFGCANGNIKRTLGFTHHTPATQRTENIAYKE</sequence>
<dbReference type="GO" id="GO:0006897">
    <property type="term" value="P:endocytosis"/>
    <property type="evidence" value="ECO:0007669"/>
    <property type="project" value="InterPro"/>
</dbReference>
<evidence type="ECO:0000256" key="1">
    <source>
        <dbReference type="ARBA" id="ARBA00004496"/>
    </source>
</evidence>
<evidence type="ECO:0000256" key="2">
    <source>
        <dbReference type="ARBA" id="ARBA00022490"/>
    </source>
</evidence>
<proteinExistence type="predicted"/>
<dbReference type="EMBL" id="RJVU01069130">
    <property type="protein sequence ID" value="ROI74438.1"/>
    <property type="molecule type" value="Genomic_DNA"/>
</dbReference>
<organism evidence="3 4">
    <name type="scientific">Anabarilius grahami</name>
    <name type="common">Kanglang fish</name>
    <name type="synonym">Barilius grahami</name>
    <dbReference type="NCBI Taxonomy" id="495550"/>
    <lineage>
        <taxon>Eukaryota</taxon>
        <taxon>Metazoa</taxon>
        <taxon>Chordata</taxon>
        <taxon>Craniata</taxon>
        <taxon>Vertebrata</taxon>
        <taxon>Euteleostomi</taxon>
        <taxon>Actinopterygii</taxon>
        <taxon>Neopterygii</taxon>
        <taxon>Teleostei</taxon>
        <taxon>Ostariophysi</taxon>
        <taxon>Cypriniformes</taxon>
        <taxon>Xenocyprididae</taxon>
        <taxon>Xenocypridinae</taxon>
        <taxon>Xenocypridinae incertae sedis</taxon>
        <taxon>Anabarilius</taxon>
    </lineage>
</organism>
<dbReference type="OrthoDB" id="8909401at2759"/>
<comment type="subcellular location">
    <subcellularLocation>
        <location evidence="1">Cytoplasm</location>
    </subcellularLocation>
</comment>
<evidence type="ECO:0000313" key="4">
    <source>
        <dbReference type="Proteomes" id="UP000281406"/>
    </source>
</evidence>
<dbReference type="Proteomes" id="UP000281406">
    <property type="component" value="Unassembled WGS sequence"/>
</dbReference>
<name>A0A3N0XMH5_ANAGA</name>
<accession>A0A3N0XMH5</accession>
<dbReference type="PANTHER" id="PTHR47174">
    <property type="entry name" value="BRIDGING INTEGRATOR 3"/>
    <property type="match status" value="1"/>
</dbReference>
<keyword evidence="2" id="KW-0963">Cytoplasm</keyword>
<keyword evidence="4" id="KW-1185">Reference proteome</keyword>
<dbReference type="SUPFAM" id="SSF103657">
    <property type="entry name" value="BAR/IMD domain-like"/>
    <property type="match status" value="1"/>
</dbReference>
<dbReference type="InterPro" id="IPR027267">
    <property type="entry name" value="AH/BAR_dom_sf"/>
</dbReference>
<dbReference type="GO" id="GO:0051666">
    <property type="term" value="P:actin cortical patch localization"/>
    <property type="evidence" value="ECO:0007669"/>
    <property type="project" value="InterPro"/>
</dbReference>
<dbReference type="GO" id="GO:0015629">
    <property type="term" value="C:actin cytoskeleton"/>
    <property type="evidence" value="ECO:0007669"/>
    <property type="project" value="TreeGrafter"/>
</dbReference>
<dbReference type="GO" id="GO:0005737">
    <property type="term" value="C:cytoplasm"/>
    <property type="evidence" value="ECO:0007669"/>
    <property type="project" value="UniProtKB-SubCell"/>
</dbReference>
<dbReference type="AlphaFoldDB" id="A0A3N0XMH5"/>